<organism evidence="6">
    <name type="scientific">Hymenolepis diminuta</name>
    <name type="common">Rat tapeworm</name>
    <dbReference type="NCBI Taxonomy" id="6216"/>
    <lineage>
        <taxon>Eukaryota</taxon>
        <taxon>Metazoa</taxon>
        <taxon>Spiralia</taxon>
        <taxon>Lophotrochozoa</taxon>
        <taxon>Platyhelminthes</taxon>
        <taxon>Cestoda</taxon>
        <taxon>Eucestoda</taxon>
        <taxon>Cyclophyllidea</taxon>
        <taxon>Hymenolepididae</taxon>
        <taxon>Hymenolepis</taxon>
    </lineage>
</organism>
<reference evidence="3 5" key="3">
    <citation type="submission" date="2019-07" db="EMBL/GenBank/DDBJ databases">
        <authorList>
            <person name="Jastrzebski P J."/>
            <person name="Paukszto L."/>
            <person name="Jastrzebski P J."/>
        </authorList>
    </citation>
    <scope>NUCLEOTIDE SEQUENCE [LARGE SCALE GENOMIC DNA]</scope>
    <source>
        <strain evidence="3 5">WMS-il1</strain>
    </source>
</reference>
<proteinExistence type="predicted"/>
<dbReference type="Proteomes" id="UP000274504">
    <property type="component" value="Unassembled WGS sequence"/>
</dbReference>
<dbReference type="STRING" id="6216.A0A0R3SUR7"/>
<sequence>MSDGSKRLIKCRPSSFVSRDWQNSRVRFTHNEIERKRRARLKSETDFLHQQLPKAVYRDKLAIFKAGTDLLLHYSNLGGFEARNLILTDNEYSECILESFDEGFGIRIRCEDGAILQATKNWEKCLGSEFAPLIGKTLYDLIVPTELTEQVLRDNLFLSSDDREQVSSGQPVARSFILPIADKPNSSLDFTETNHRLLDCCGDIVMSSINSNSAETEPVLQVICYLIEDRPSNTKMPSEGKLFSLRLQPDSYLIVEFQGQSLPAGLQSEDILGHSIIDLTAPESRSITGANLQIAERTGEVRFKFRLESSTEEFLVVTKAITVCDCLHCLVADFYPSQH</sequence>
<dbReference type="AlphaFoldDB" id="A0A0R3SUR7"/>
<feature type="domain" description="BHLH" evidence="1">
    <location>
        <begin position="25"/>
        <end position="74"/>
    </location>
</feature>
<dbReference type="Proteomes" id="UP000321570">
    <property type="component" value="Unassembled WGS sequence"/>
</dbReference>
<dbReference type="OrthoDB" id="161999at2759"/>
<evidence type="ECO:0000313" key="2">
    <source>
        <dbReference type="EMBL" id="VDL61578.1"/>
    </source>
</evidence>
<accession>A0A0R3SUR7</accession>
<dbReference type="GO" id="GO:0046983">
    <property type="term" value="F:protein dimerization activity"/>
    <property type="evidence" value="ECO:0007669"/>
    <property type="project" value="InterPro"/>
</dbReference>
<evidence type="ECO:0000313" key="4">
    <source>
        <dbReference type="Proteomes" id="UP000274504"/>
    </source>
</evidence>
<evidence type="ECO:0000313" key="6">
    <source>
        <dbReference type="WBParaSite" id="HDID_0000926201-mRNA-1"/>
    </source>
</evidence>
<keyword evidence="5" id="KW-1185">Reference proteome</keyword>
<name>A0A0R3SUR7_HYMDI</name>
<evidence type="ECO:0000259" key="1">
    <source>
        <dbReference type="PROSITE" id="PS50888"/>
    </source>
</evidence>
<evidence type="ECO:0000313" key="3">
    <source>
        <dbReference type="EMBL" id="VUZ57017.1"/>
    </source>
</evidence>
<dbReference type="InterPro" id="IPR036638">
    <property type="entry name" value="HLH_DNA-bd_sf"/>
</dbReference>
<dbReference type="InterPro" id="IPR011598">
    <property type="entry name" value="bHLH_dom"/>
</dbReference>
<dbReference type="Gene3D" id="3.30.450.20">
    <property type="entry name" value="PAS domain"/>
    <property type="match status" value="1"/>
</dbReference>
<reference evidence="2 4" key="2">
    <citation type="submission" date="2018-11" db="EMBL/GenBank/DDBJ databases">
        <authorList>
            <consortium name="Pathogen Informatics"/>
        </authorList>
    </citation>
    <scope>NUCLEOTIDE SEQUENCE [LARGE SCALE GENOMIC DNA]</scope>
</reference>
<dbReference type="EMBL" id="CABIJS010000708">
    <property type="protein sequence ID" value="VUZ57017.1"/>
    <property type="molecule type" value="Genomic_DNA"/>
</dbReference>
<reference evidence="6" key="1">
    <citation type="submission" date="2017-02" db="UniProtKB">
        <authorList>
            <consortium name="WormBaseParasite"/>
        </authorList>
    </citation>
    <scope>IDENTIFICATION</scope>
</reference>
<protein>
    <submittedName>
        <fullName evidence="6">BHLH domain-containing protein</fullName>
    </submittedName>
</protein>
<dbReference type="PROSITE" id="PS50888">
    <property type="entry name" value="BHLH"/>
    <property type="match status" value="1"/>
</dbReference>
<gene>
    <name evidence="2" type="ORF">HDID_LOCUS9260</name>
    <name evidence="3" type="ORF">WMSIL1_LOCUS14405</name>
</gene>
<evidence type="ECO:0000313" key="5">
    <source>
        <dbReference type="Proteomes" id="UP000321570"/>
    </source>
</evidence>
<dbReference type="SUPFAM" id="SSF47459">
    <property type="entry name" value="HLH, helix-loop-helix DNA-binding domain"/>
    <property type="match status" value="1"/>
</dbReference>
<dbReference type="EMBL" id="UYSG01011247">
    <property type="protein sequence ID" value="VDL61578.1"/>
    <property type="molecule type" value="Genomic_DNA"/>
</dbReference>
<dbReference type="WBParaSite" id="HDID_0000926201-mRNA-1">
    <property type="protein sequence ID" value="HDID_0000926201-mRNA-1"/>
    <property type="gene ID" value="HDID_0000926201"/>
</dbReference>